<dbReference type="EMBL" id="JAWDGP010007362">
    <property type="protein sequence ID" value="KAK3723386.1"/>
    <property type="molecule type" value="Genomic_DNA"/>
</dbReference>
<sequence>MKRISPPEHVTDKRYFHCCVPSDSGPGRRGPGARGSYRSLLFRVINSVLYRSTGRPVTMGASPHYFVIREEIRVINSVLYRSTGRPVTMGASPHYFVIREEIRVLILVSKQSEMDLGIGL</sequence>
<comment type="caution">
    <text evidence="1">The sequence shown here is derived from an EMBL/GenBank/DDBJ whole genome shotgun (WGS) entry which is preliminary data.</text>
</comment>
<reference evidence="1" key="1">
    <citation type="journal article" date="2023" name="G3 (Bethesda)">
        <title>A reference genome for the long-term kleptoplast-retaining sea slug Elysia crispata morphotype clarki.</title>
        <authorList>
            <person name="Eastman K.E."/>
            <person name="Pendleton A.L."/>
            <person name="Shaikh M.A."/>
            <person name="Suttiyut T."/>
            <person name="Ogas R."/>
            <person name="Tomko P."/>
            <person name="Gavelis G."/>
            <person name="Widhalm J.R."/>
            <person name="Wisecaver J.H."/>
        </authorList>
    </citation>
    <scope>NUCLEOTIDE SEQUENCE</scope>
    <source>
        <strain evidence="1">ECLA1</strain>
    </source>
</reference>
<protein>
    <submittedName>
        <fullName evidence="1">Uncharacterized protein</fullName>
    </submittedName>
</protein>
<name>A0AAE0XXV9_9GAST</name>
<evidence type="ECO:0000313" key="2">
    <source>
        <dbReference type="Proteomes" id="UP001283361"/>
    </source>
</evidence>
<proteinExistence type="predicted"/>
<keyword evidence="2" id="KW-1185">Reference proteome</keyword>
<dbReference type="Proteomes" id="UP001283361">
    <property type="component" value="Unassembled WGS sequence"/>
</dbReference>
<dbReference type="AlphaFoldDB" id="A0AAE0XXV9"/>
<evidence type="ECO:0000313" key="1">
    <source>
        <dbReference type="EMBL" id="KAK3723386.1"/>
    </source>
</evidence>
<organism evidence="1 2">
    <name type="scientific">Elysia crispata</name>
    <name type="common">lettuce slug</name>
    <dbReference type="NCBI Taxonomy" id="231223"/>
    <lineage>
        <taxon>Eukaryota</taxon>
        <taxon>Metazoa</taxon>
        <taxon>Spiralia</taxon>
        <taxon>Lophotrochozoa</taxon>
        <taxon>Mollusca</taxon>
        <taxon>Gastropoda</taxon>
        <taxon>Heterobranchia</taxon>
        <taxon>Euthyneura</taxon>
        <taxon>Panpulmonata</taxon>
        <taxon>Sacoglossa</taxon>
        <taxon>Placobranchoidea</taxon>
        <taxon>Plakobranchidae</taxon>
        <taxon>Elysia</taxon>
    </lineage>
</organism>
<accession>A0AAE0XXV9</accession>
<gene>
    <name evidence="1" type="ORF">RRG08_044291</name>
</gene>